<protein>
    <submittedName>
        <fullName evidence="2">Copper amine oxidase N-terminal domain-containing protein</fullName>
    </submittedName>
</protein>
<dbReference type="InterPro" id="IPR012854">
    <property type="entry name" value="Cu_amine_oxidase-like_N"/>
</dbReference>
<name>A0ABX6QR39_9HYPH</name>
<organism evidence="2 3">
    <name type="scientific">Peteryoungia desertarenae</name>
    <dbReference type="NCBI Taxonomy" id="1813451"/>
    <lineage>
        <taxon>Bacteria</taxon>
        <taxon>Pseudomonadati</taxon>
        <taxon>Pseudomonadota</taxon>
        <taxon>Alphaproteobacteria</taxon>
        <taxon>Hyphomicrobiales</taxon>
        <taxon>Rhizobiaceae</taxon>
        <taxon>Peteryoungia</taxon>
    </lineage>
</organism>
<evidence type="ECO:0000313" key="3">
    <source>
        <dbReference type="Proteomes" id="UP000308530"/>
    </source>
</evidence>
<accession>A0ABX6QR39</accession>
<dbReference type="Gene3D" id="3.30.457.10">
    <property type="entry name" value="Copper amine oxidase-like, N-terminal domain"/>
    <property type="match status" value="1"/>
</dbReference>
<dbReference type="SUPFAM" id="SSF55383">
    <property type="entry name" value="Copper amine oxidase, domain N"/>
    <property type="match status" value="1"/>
</dbReference>
<evidence type="ECO:0000259" key="1">
    <source>
        <dbReference type="Pfam" id="PF07833"/>
    </source>
</evidence>
<dbReference type="SUPFAM" id="SSF81853">
    <property type="entry name" value="Family 10 polysaccharide lyase"/>
    <property type="match status" value="1"/>
</dbReference>
<gene>
    <name evidence="2" type="ORF">FE840_015875</name>
</gene>
<sequence length="315" mass="34027">MYHAWTKGLRLTLLASIVHFAGAGIVLAAEPSFQEGKLVEIVVMASEPMMQVNGAYHELIDGLYAAPLVEDEKHVLAPLDDILAELGGTVSRQGDAITYGLGERSVAMTIGSQTAQVNGAEKSAPFAPRVEDGLVYAPFEFVMEGLGARYSWVSSRQRAEALFLLPAGSLYSIPSGKLRMRDVDEKEDAWFAGPEARALAEALIANQNEDGGWFKLGSSSDLLHVVNREAYPAIRQKSTIDNGTTVFQLSTLAKSMRPNRTLPCKQRSLPVCAICLTGSMTMAAGRNSSRSAADTMRVSPSMMMPLPMCCNFFAT</sequence>
<keyword evidence="3" id="KW-1185">Reference proteome</keyword>
<evidence type="ECO:0000313" key="2">
    <source>
        <dbReference type="EMBL" id="QLF70902.1"/>
    </source>
</evidence>
<dbReference type="InterPro" id="IPR036582">
    <property type="entry name" value="Mao_N_sf"/>
</dbReference>
<dbReference type="Pfam" id="PF07833">
    <property type="entry name" value="Cu_amine_oxidN1"/>
    <property type="match status" value="1"/>
</dbReference>
<reference evidence="2 3" key="1">
    <citation type="submission" date="2020-06" db="EMBL/GenBank/DDBJ databases">
        <title>Genome sequence of Rhizobium sp strain ADMK78.</title>
        <authorList>
            <person name="Rahi P."/>
        </authorList>
    </citation>
    <scope>NUCLEOTIDE SEQUENCE [LARGE SCALE GENOMIC DNA]</scope>
    <source>
        <strain evidence="2 3">ADMK78</strain>
    </source>
</reference>
<feature type="domain" description="Copper amine oxidase-like N-terminal" evidence="1">
    <location>
        <begin position="64"/>
        <end position="157"/>
    </location>
</feature>
<dbReference type="Proteomes" id="UP000308530">
    <property type="component" value="Chromosome"/>
</dbReference>
<proteinExistence type="predicted"/>
<dbReference type="EMBL" id="CP058350">
    <property type="protein sequence ID" value="QLF70902.1"/>
    <property type="molecule type" value="Genomic_DNA"/>
</dbReference>
<dbReference type="Gene3D" id="1.50.10.20">
    <property type="match status" value="1"/>
</dbReference>